<comment type="caution">
    <text evidence="4">The sequence shown here is derived from an EMBL/GenBank/DDBJ whole genome shotgun (WGS) entry which is preliminary data.</text>
</comment>
<protein>
    <submittedName>
        <fullName evidence="4">Endonuclease-reverse transcriptase</fullName>
    </submittedName>
</protein>
<feature type="coiled-coil region" evidence="1">
    <location>
        <begin position="66"/>
        <end position="96"/>
    </location>
</feature>
<feature type="domain" description="Endonuclease/exonuclease/phosphatase" evidence="3">
    <location>
        <begin position="63"/>
        <end position="219"/>
    </location>
</feature>
<name>A0AAV4AKQ8_9GAST</name>
<dbReference type="SUPFAM" id="SSF56219">
    <property type="entry name" value="DNase I-like"/>
    <property type="match status" value="1"/>
</dbReference>
<gene>
    <name evidence="4" type="ORF">PoB_003347400</name>
</gene>
<dbReference type="AlphaFoldDB" id="A0AAV4AKQ8"/>
<dbReference type="EMBL" id="BLXT01003829">
    <property type="protein sequence ID" value="GFO06969.1"/>
    <property type="molecule type" value="Genomic_DNA"/>
</dbReference>
<feature type="compositionally biased region" description="Polar residues" evidence="2">
    <location>
        <begin position="220"/>
        <end position="233"/>
    </location>
</feature>
<feature type="region of interest" description="Disordered" evidence="2">
    <location>
        <begin position="1"/>
        <end position="53"/>
    </location>
</feature>
<keyword evidence="4" id="KW-0540">Nuclease</keyword>
<evidence type="ECO:0000259" key="3">
    <source>
        <dbReference type="Pfam" id="PF03372"/>
    </source>
</evidence>
<dbReference type="InterPro" id="IPR005135">
    <property type="entry name" value="Endo/exonuclease/phosphatase"/>
</dbReference>
<evidence type="ECO:0000313" key="4">
    <source>
        <dbReference type="EMBL" id="GFO06969.1"/>
    </source>
</evidence>
<keyword evidence="1" id="KW-0175">Coiled coil</keyword>
<organism evidence="4 5">
    <name type="scientific">Plakobranchus ocellatus</name>
    <dbReference type="NCBI Taxonomy" id="259542"/>
    <lineage>
        <taxon>Eukaryota</taxon>
        <taxon>Metazoa</taxon>
        <taxon>Spiralia</taxon>
        <taxon>Lophotrochozoa</taxon>
        <taxon>Mollusca</taxon>
        <taxon>Gastropoda</taxon>
        <taxon>Heterobranchia</taxon>
        <taxon>Euthyneura</taxon>
        <taxon>Panpulmonata</taxon>
        <taxon>Sacoglossa</taxon>
        <taxon>Placobranchoidea</taxon>
        <taxon>Plakobranchidae</taxon>
        <taxon>Plakobranchus</taxon>
    </lineage>
</organism>
<dbReference type="InterPro" id="IPR036691">
    <property type="entry name" value="Endo/exonu/phosph_ase_sf"/>
</dbReference>
<dbReference type="GO" id="GO:0004519">
    <property type="term" value="F:endonuclease activity"/>
    <property type="evidence" value="ECO:0007669"/>
    <property type="project" value="UniProtKB-KW"/>
</dbReference>
<proteinExistence type="predicted"/>
<keyword evidence="4" id="KW-0378">Hydrolase</keyword>
<feature type="region of interest" description="Disordered" evidence="2">
    <location>
        <begin position="210"/>
        <end position="275"/>
    </location>
</feature>
<dbReference type="Gene3D" id="3.60.10.10">
    <property type="entry name" value="Endonuclease/exonuclease/phosphatase"/>
    <property type="match status" value="1"/>
</dbReference>
<evidence type="ECO:0000313" key="5">
    <source>
        <dbReference type="Proteomes" id="UP000735302"/>
    </source>
</evidence>
<dbReference type="Pfam" id="PF03372">
    <property type="entry name" value="Exo_endo_phos"/>
    <property type="match status" value="1"/>
</dbReference>
<feature type="compositionally biased region" description="Polar residues" evidence="2">
    <location>
        <begin position="37"/>
        <end position="47"/>
    </location>
</feature>
<dbReference type="Proteomes" id="UP000735302">
    <property type="component" value="Unassembled WGS sequence"/>
</dbReference>
<keyword evidence="5" id="KW-1185">Reference proteome</keyword>
<accession>A0AAV4AKQ8</accession>
<reference evidence="4 5" key="1">
    <citation type="journal article" date="2021" name="Elife">
        <title>Chloroplast acquisition without the gene transfer in kleptoplastic sea slugs, Plakobranchus ocellatus.</title>
        <authorList>
            <person name="Maeda T."/>
            <person name="Takahashi S."/>
            <person name="Yoshida T."/>
            <person name="Shimamura S."/>
            <person name="Takaki Y."/>
            <person name="Nagai Y."/>
            <person name="Toyoda A."/>
            <person name="Suzuki Y."/>
            <person name="Arimoto A."/>
            <person name="Ishii H."/>
            <person name="Satoh N."/>
            <person name="Nishiyama T."/>
            <person name="Hasebe M."/>
            <person name="Maruyama T."/>
            <person name="Minagawa J."/>
            <person name="Obokata J."/>
            <person name="Shigenobu S."/>
        </authorList>
    </citation>
    <scope>NUCLEOTIDE SEQUENCE [LARGE SCALE GENOMIC DNA]</scope>
</reference>
<evidence type="ECO:0000256" key="2">
    <source>
        <dbReference type="SAM" id="MobiDB-lite"/>
    </source>
</evidence>
<sequence length="275" mass="31253">MVGCKPVDGEKNEKKPYSPRLYGAAEGKIPELGSKTYYDTPQPNPTGSCGVDKGKSETEMYIATYNTRTIRQQDDLERLLEELEEIKRHIIGLSENKKRRGLSELPGGHWIFEKGKTEDNPTANGVALLINRNMTKYEEKTNIYSERIIVCTIKTRGDQLQIIRVYVPTTIYDDEDVEIFYEELGKALDEDQSKYNIVMGDFNATIGKKDKHSHTKKLYEQTTSHQPTTLTSSPDKEEIPPFLEEEVKETLDEMKKKKGPGNDGITSDVMKIRGP</sequence>
<feature type="compositionally biased region" description="Basic and acidic residues" evidence="2">
    <location>
        <begin position="7"/>
        <end position="16"/>
    </location>
</feature>
<keyword evidence="4" id="KW-0255">Endonuclease</keyword>
<evidence type="ECO:0000256" key="1">
    <source>
        <dbReference type="SAM" id="Coils"/>
    </source>
</evidence>